<feature type="signal peptide" evidence="8">
    <location>
        <begin position="1"/>
        <end position="22"/>
    </location>
</feature>
<evidence type="ECO:0000256" key="2">
    <source>
        <dbReference type="ARBA" id="ARBA00007613"/>
    </source>
</evidence>
<dbReference type="GO" id="GO:0015562">
    <property type="term" value="F:efflux transmembrane transporter activity"/>
    <property type="evidence" value="ECO:0007669"/>
    <property type="project" value="InterPro"/>
</dbReference>
<keyword evidence="5" id="KW-0812">Transmembrane</keyword>
<keyword evidence="3" id="KW-0813">Transport</keyword>
<dbReference type="Gene3D" id="1.20.1600.10">
    <property type="entry name" value="Outer membrane efflux proteins (OEP)"/>
    <property type="match status" value="1"/>
</dbReference>
<feature type="chain" id="PRO_5044237937" evidence="8">
    <location>
        <begin position="23"/>
        <end position="426"/>
    </location>
</feature>
<evidence type="ECO:0000256" key="3">
    <source>
        <dbReference type="ARBA" id="ARBA00022448"/>
    </source>
</evidence>
<accession>A0AB33Z496</accession>
<keyword evidence="10" id="KW-1185">Reference proteome</keyword>
<keyword evidence="8" id="KW-0732">Signal</keyword>
<evidence type="ECO:0000256" key="6">
    <source>
        <dbReference type="ARBA" id="ARBA00023136"/>
    </source>
</evidence>
<evidence type="ECO:0000313" key="9">
    <source>
        <dbReference type="EMBL" id="EPD13929.1"/>
    </source>
</evidence>
<gene>
    <name evidence="9" type="ORF">L196_00480</name>
</gene>
<dbReference type="AlphaFoldDB" id="A0AB33Z496"/>
<protein>
    <submittedName>
        <fullName evidence="9">Outer membrane efflux protein</fullName>
    </submittedName>
</protein>
<dbReference type="PANTHER" id="PTHR30026:SF20">
    <property type="entry name" value="OUTER MEMBRANE PROTEIN TOLC"/>
    <property type="match status" value="1"/>
</dbReference>
<dbReference type="GO" id="GO:0009279">
    <property type="term" value="C:cell outer membrane"/>
    <property type="evidence" value="ECO:0007669"/>
    <property type="project" value="UniProtKB-SubCell"/>
</dbReference>
<dbReference type="PANTHER" id="PTHR30026">
    <property type="entry name" value="OUTER MEMBRANE PROTEIN TOLC"/>
    <property type="match status" value="1"/>
</dbReference>
<reference evidence="9 10" key="1">
    <citation type="journal article" date="2013" name="Genome Announc.">
        <title>Genome Sequence of the Pyrene- and Fluoranthene-Degrading Bacterium Cycloclasticus sp. Strain PY97M.</title>
        <authorList>
            <person name="Cui Z."/>
            <person name="Xu G."/>
            <person name="Li Q."/>
            <person name="Gao W."/>
            <person name="Zheng L."/>
        </authorList>
    </citation>
    <scope>NUCLEOTIDE SEQUENCE [LARGE SCALE GENOMIC DNA]</scope>
    <source>
        <strain evidence="9 10">PY97M</strain>
    </source>
</reference>
<dbReference type="InterPro" id="IPR051906">
    <property type="entry name" value="TolC-like"/>
</dbReference>
<name>A0AB33Z496_9GAMM</name>
<evidence type="ECO:0000313" key="10">
    <source>
        <dbReference type="Proteomes" id="UP000015462"/>
    </source>
</evidence>
<keyword evidence="7" id="KW-0998">Cell outer membrane</keyword>
<evidence type="ECO:0000256" key="1">
    <source>
        <dbReference type="ARBA" id="ARBA00004442"/>
    </source>
</evidence>
<keyword evidence="4" id="KW-1134">Transmembrane beta strand</keyword>
<comment type="caution">
    <text evidence="9">The sequence shown here is derived from an EMBL/GenBank/DDBJ whole genome shotgun (WGS) entry which is preliminary data.</text>
</comment>
<comment type="similarity">
    <text evidence="2">Belongs to the outer membrane factor (OMF) (TC 1.B.17) family.</text>
</comment>
<organism evidence="9 10">
    <name type="scientific">Cycloclasticus pugetii</name>
    <dbReference type="NCBI Taxonomy" id="34068"/>
    <lineage>
        <taxon>Bacteria</taxon>
        <taxon>Pseudomonadati</taxon>
        <taxon>Pseudomonadota</taxon>
        <taxon>Gammaproteobacteria</taxon>
        <taxon>Thiotrichales</taxon>
        <taxon>Piscirickettsiaceae</taxon>
        <taxon>Cycloclasticus</taxon>
    </lineage>
</organism>
<dbReference type="InterPro" id="IPR003423">
    <property type="entry name" value="OMP_efflux"/>
</dbReference>
<dbReference type="GO" id="GO:1990281">
    <property type="term" value="C:efflux pump complex"/>
    <property type="evidence" value="ECO:0007669"/>
    <property type="project" value="TreeGrafter"/>
</dbReference>
<proteinExistence type="inferred from homology"/>
<dbReference type="GO" id="GO:0015288">
    <property type="term" value="F:porin activity"/>
    <property type="evidence" value="ECO:0007669"/>
    <property type="project" value="TreeGrafter"/>
</dbReference>
<evidence type="ECO:0000256" key="5">
    <source>
        <dbReference type="ARBA" id="ARBA00022692"/>
    </source>
</evidence>
<dbReference type="RefSeq" id="WP_015005716.1">
    <property type="nucleotide sequence ID" value="NZ_FQZJ01000002.1"/>
</dbReference>
<sequence length="426" mass="48081">MDLLRRWAQLTILIAIFSNAQAENSDALSLQTALDLALRNNPSLAEIRARSEAMAYIPSQVATLPDPVISFNALNLPTDSFDVGQENMTQLQAGFSQQIPFPGKLALREQTATHEAQAAAHTVVEARWLLLRDVKQAWWSLLYLDHALKIMAANQRLLQQFVDIAQSKYQVGQGLQQDVLLAQLELSKLLDNTLSLQAARDSVRARLNSLIDRSSDQPIVLTVMPDEHLPTLKKEAELFAFANGHRALLAVKRESVKAAKSQRDLAEKDFYPDFNVGAFYSVRDDMPNGQERADLLSVRLSMNVPIFTDHKQQKAVDQRNKEVLQQKFSLRDATNRVHSEISTAYSQYQKSRQQVLLFKTGIIPQARQTVASMLAGYQVDKVDFLNLVRSQITLYNYETQYWKALTEAQQVLAQLIAVVGKEEIYE</sequence>
<dbReference type="EMBL" id="ASHL01000001">
    <property type="protein sequence ID" value="EPD13929.1"/>
    <property type="molecule type" value="Genomic_DNA"/>
</dbReference>
<evidence type="ECO:0000256" key="4">
    <source>
        <dbReference type="ARBA" id="ARBA00022452"/>
    </source>
</evidence>
<keyword evidence="6" id="KW-0472">Membrane</keyword>
<comment type="subcellular location">
    <subcellularLocation>
        <location evidence="1">Cell outer membrane</location>
    </subcellularLocation>
</comment>
<dbReference type="SUPFAM" id="SSF56954">
    <property type="entry name" value="Outer membrane efflux proteins (OEP)"/>
    <property type="match status" value="1"/>
</dbReference>
<evidence type="ECO:0000256" key="8">
    <source>
        <dbReference type="SAM" id="SignalP"/>
    </source>
</evidence>
<dbReference type="Proteomes" id="UP000015462">
    <property type="component" value="Unassembled WGS sequence"/>
</dbReference>
<evidence type="ECO:0000256" key="7">
    <source>
        <dbReference type="ARBA" id="ARBA00023237"/>
    </source>
</evidence>
<dbReference type="Pfam" id="PF02321">
    <property type="entry name" value="OEP"/>
    <property type="match status" value="2"/>
</dbReference>